<accession>A0A371EPD2</accession>
<evidence type="ECO:0000313" key="1">
    <source>
        <dbReference type="EMBL" id="RDX67779.1"/>
    </source>
</evidence>
<name>A0A371EPD2_MUCPR</name>
<dbReference type="EMBL" id="QJKJ01012846">
    <property type="protein sequence ID" value="RDX67779.1"/>
    <property type="molecule type" value="Genomic_DNA"/>
</dbReference>
<dbReference type="AlphaFoldDB" id="A0A371EPD2"/>
<evidence type="ECO:0000313" key="2">
    <source>
        <dbReference type="Proteomes" id="UP000257109"/>
    </source>
</evidence>
<organism evidence="1 2">
    <name type="scientific">Mucuna pruriens</name>
    <name type="common">Velvet bean</name>
    <name type="synonym">Dolichos pruriens</name>
    <dbReference type="NCBI Taxonomy" id="157652"/>
    <lineage>
        <taxon>Eukaryota</taxon>
        <taxon>Viridiplantae</taxon>
        <taxon>Streptophyta</taxon>
        <taxon>Embryophyta</taxon>
        <taxon>Tracheophyta</taxon>
        <taxon>Spermatophyta</taxon>
        <taxon>Magnoliopsida</taxon>
        <taxon>eudicotyledons</taxon>
        <taxon>Gunneridae</taxon>
        <taxon>Pentapetalae</taxon>
        <taxon>rosids</taxon>
        <taxon>fabids</taxon>
        <taxon>Fabales</taxon>
        <taxon>Fabaceae</taxon>
        <taxon>Papilionoideae</taxon>
        <taxon>50 kb inversion clade</taxon>
        <taxon>NPAAA clade</taxon>
        <taxon>indigoferoid/millettioid clade</taxon>
        <taxon>Phaseoleae</taxon>
        <taxon>Mucuna</taxon>
    </lineage>
</organism>
<reference evidence="1" key="1">
    <citation type="submission" date="2018-05" db="EMBL/GenBank/DDBJ databases">
        <title>Draft genome of Mucuna pruriens seed.</title>
        <authorList>
            <person name="Nnadi N.E."/>
            <person name="Vos R."/>
            <person name="Hasami M.H."/>
            <person name="Devisetty U.K."/>
            <person name="Aguiy J.C."/>
        </authorList>
    </citation>
    <scope>NUCLEOTIDE SEQUENCE [LARGE SCALE GENOMIC DNA]</scope>
    <source>
        <strain evidence="1">JCA_2017</strain>
    </source>
</reference>
<protein>
    <submittedName>
        <fullName evidence="1">Uncharacterized protein</fullName>
    </submittedName>
</protein>
<comment type="caution">
    <text evidence="1">The sequence shown here is derived from an EMBL/GenBank/DDBJ whole genome shotgun (WGS) entry which is preliminary data.</text>
</comment>
<sequence>MEALLSKYGIVHKVARKMWRLSIEHTGLPNVVICSHAKHGKEKVSIVRARRDKSRSLRELQNLRGKDEIVS</sequence>
<proteinExistence type="predicted"/>
<dbReference type="Proteomes" id="UP000257109">
    <property type="component" value="Unassembled WGS sequence"/>
</dbReference>
<feature type="non-terminal residue" evidence="1">
    <location>
        <position position="1"/>
    </location>
</feature>
<keyword evidence="2" id="KW-1185">Reference proteome</keyword>
<gene>
    <name evidence="1" type="ORF">CR513_53305</name>
</gene>